<proteinExistence type="predicted"/>
<feature type="domain" description="DUF7993" evidence="2">
    <location>
        <begin position="1"/>
        <end position="124"/>
    </location>
</feature>
<feature type="region of interest" description="Disordered" evidence="1">
    <location>
        <begin position="23"/>
        <end position="49"/>
    </location>
</feature>
<accession>A0A1G8VN53</accession>
<dbReference type="OrthoDB" id="242585at2157"/>
<name>A0A1G8VN53_9EURY</name>
<reference evidence="4" key="1">
    <citation type="submission" date="2016-10" db="EMBL/GenBank/DDBJ databases">
        <authorList>
            <person name="Varghese N."/>
            <person name="Submissions S."/>
        </authorList>
    </citation>
    <scope>NUCLEOTIDE SEQUENCE [LARGE SCALE GENOMIC DNA]</scope>
    <source>
        <strain evidence="4">B4,CECT 8067,JCM 17497</strain>
    </source>
</reference>
<evidence type="ECO:0000313" key="3">
    <source>
        <dbReference type="EMBL" id="SDJ67369.1"/>
    </source>
</evidence>
<dbReference type="InterPro" id="IPR058306">
    <property type="entry name" value="DUF7993"/>
</dbReference>
<gene>
    <name evidence="3" type="ORF">SAMN04515672_1417</name>
</gene>
<dbReference type="Proteomes" id="UP000198882">
    <property type="component" value="Unassembled WGS sequence"/>
</dbReference>
<evidence type="ECO:0000259" key="2">
    <source>
        <dbReference type="Pfam" id="PF25956"/>
    </source>
</evidence>
<protein>
    <recommendedName>
        <fullName evidence="2">DUF7993 domain-containing protein</fullName>
    </recommendedName>
</protein>
<dbReference type="AlphaFoldDB" id="A0A1G8VN53"/>
<evidence type="ECO:0000256" key="1">
    <source>
        <dbReference type="SAM" id="MobiDB-lite"/>
    </source>
</evidence>
<dbReference type="Pfam" id="PF25956">
    <property type="entry name" value="DUF7993"/>
    <property type="match status" value="1"/>
</dbReference>
<dbReference type="EMBL" id="FNFE01000001">
    <property type="protein sequence ID" value="SDJ67369.1"/>
    <property type="molecule type" value="Genomic_DNA"/>
</dbReference>
<organism evidence="3 4">
    <name type="scientific">Natronorubrum texcoconense</name>
    <dbReference type="NCBI Taxonomy" id="1095776"/>
    <lineage>
        <taxon>Archaea</taxon>
        <taxon>Methanobacteriati</taxon>
        <taxon>Methanobacteriota</taxon>
        <taxon>Stenosarchaea group</taxon>
        <taxon>Halobacteria</taxon>
        <taxon>Halobacteriales</taxon>
        <taxon>Natrialbaceae</taxon>
        <taxon>Natronorubrum</taxon>
    </lineage>
</organism>
<sequence>MVEARITDGRRIAELLASELDGREDGTLESTQVTNADRDVEPTADGSRAYDVTHDGERIARVFVHDDRARLEFEAGQDIAAETAAELELRVRPKATEPPRTLVFVESGAAVKRATDVVQAVNRSV</sequence>
<evidence type="ECO:0000313" key="4">
    <source>
        <dbReference type="Proteomes" id="UP000198882"/>
    </source>
</evidence>
<dbReference type="RefSeq" id="WP_090303831.1">
    <property type="nucleotide sequence ID" value="NZ_FNFE01000001.1"/>
</dbReference>
<keyword evidence="4" id="KW-1185">Reference proteome</keyword>